<sequence length="117" mass="13284">MIKFLPVHGKREIRVHKLATFSLDQSVSKMFYLIVSRNFHAFLGVRTSAIVFIRSPSLEEIGGWKLQKMLIADGHETEVAEVSNYNQLVALALKRYDGDGMGVHESTTPEYMDIELD</sequence>
<protein>
    <submittedName>
        <fullName evidence="1">Uncharacterized protein</fullName>
    </submittedName>
</protein>
<name>A0A8R1ITW1_CAEJA</name>
<evidence type="ECO:0000313" key="2">
    <source>
        <dbReference type="Proteomes" id="UP000005237"/>
    </source>
</evidence>
<proteinExistence type="predicted"/>
<dbReference type="Proteomes" id="UP000005237">
    <property type="component" value="Unassembled WGS sequence"/>
</dbReference>
<dbReference type="EnsemblMetazoa" id="CJA38026.1">
    <property type="protein sequence ID" value="CJA38026.1"/>
    <property type="gene ID" value="WBGene00213873"/>
</dbReference>
<reference evidence="1" key="2">
    <citation type="submission" date="2022-06" db="UniProtKB">
        <authorList>
            <consortium name="EnsemblMetazoa"/>
        </authorList>
    </citation>
    <scope>IDENTIFICATION</scope>
    <source>
        <strain evidence="1">DF5081</strain>
    </source>
</reference>
<dbReference type="AlphaFoldDB" id="A0A8R1ITW1"/>
<reference evidence="2" key="1">
    <citation type="submission" date="2010-08" db="EMBL/GenBank/DDBJ databases">
        <authorList>
            <consortium name="Caenorhabditis japonica Sequencing Consortium"/>
            <person name="Wilson R.K."/>
        </authorList>
    </citation>
    <scope>NUCLEOTIDE SEQUENCE [LARGE SCALE GENOMIC DNA]</scope>
    <source>
        <strain evidence="2">DF5081</strain>
    </source>
</reference>
<accession>A0A8R1ITW1</accession>
<evidence type="ECO:0000313" key="1">
    <source>
        <dbReference type="EnsemblMetazoa" id="CJA38026.1"/>
    </source>
</evidence>
<organism evidence="1 2">
    <name type="scientific">Caenorhabditis japonica</name>
    <dbReference type="NCBI Taxonomy" id="281687"/>
    <lineage>
        <taxon>Eukaryota</taxon>
        <taxon>Metazoa</taxon>
        <taxon>Ecdysozoa</taxon>
        <taxon>Nematoda</taxon>
        <taxon>Chromadorea</taxon>
        <taxon>Rhabditida</taxon>
        <taxon>Rhabditina</taxon>
        <taxon>Rhabditomorpha</taxon>
        <taxon>Rhabditoidea</taxon>
        <taxon>Rhabditidae</taxon>
        <taxon>Peloderinae</taxon>
        <taxon>Caenorhabditis</taxon>
    </lineage>
</organism>
<keyword evidence="2" id="KW-1185">Reference proteome</keyword>